<dbReference type="Proteomes" id="UP001589799">
    <property type="component" value="Unassembled WGS sequence"/>
</dbReference>
<accession>A0ABV6I8K7</accession>
<dbReference type="RefSeq" id="WP_377700137.1">
    <property type="nucleotide sequence ID" value="NZ_JBHLWE010000065.1"/>
</dbReference>
<feature type="region of interest" description="Disordered" evidence="1">
    <location>
        <begin position="1"/>
        <end position="53"/>
    </location>
</feature>
<gene>
    <name evidence="2" type="ORF">ACFFII_17385</name>
</gene>
<evidence type="ECO:0000256" key="1">
    <source>
        <dbReference type="SAM" id="MobiDB-lite"/>
    </source>
</evidence>
<proteinExistence type="predicted"/>
<comment type="caution">
    <text evidence="2">The sequence shown here is derived from an EMBL/GenBank/DDBJ whole genome shotgun (WGS) entry which is preliminary data.</text>
</comment>
<evidence type="ECO:0000313" key="2">
    <source>
        <dbReference type="EMBL" id="MFC0342522.1"/>
    </source>
</evidence>
<protein>
    <submittedName>
        <fullName evidence="2">Uncharacterized protein</fullName>
    </submittedName>
</protein>
<name>A0ABV6I8K7_9RHOB</name>
<evidence type="ECO:0000313" key="3">
    <source>
        <dbReference type="Proteomes" id="UP001589799"/>
    </source>
</evidence>
<keyword evidence="3" id="KW-1185">Reference proteome</keyword>
<sequence>MTARQAQVVSDAWSDPRRGTPQPQKMPSGRMTRNFATCTAPQTKEILRGRTGP</sequence>
<reference evidence="2 3" key="1">
    <citation type="submission" date="2024-09" db="EMBL/GenBank/DDBJ databases">
        <authorList>
            <person name="Sun Q."/>
            <person name="Mori K."/>
        </authorList>
    </citation>
    <scope>NUCLEOTIDE SEQUENCE [LARGE SCALE GENOMIC DNA]</scope>
    <source>
        <strain evidence="2 3">KCTC 22789</strain>
    </source>
</reference>
<dbReference type="EMBL" id="JBHLWE010000065">
    <property type="protein sequence ID" value="MFC0342522.1"/>
    <property type="molecule type" value="Genomic_DNA"/>
</dbReference>
<organism evidence="2 3">
    <name type="scientific">Paracoccus niistensis</name>
    <dbReference type="NCBI Taxonomy" id="632935"/>
    <lineage>
        <taxon>Bacteria</taxon>
        <taxon>Pseudomonadati</taxon>
        <taxon>Pseudomonadota</taxon>
        <taxon>Alphaproteobacteria</taxon>
        <taxon>Rhodobacterales</taxon>
        <taxon>Paracoccaceae</taxon>
        <taxon>Paracoccus</taxon>
    </lineage>
</organism>